<keyword evidence="3" id="KW-1185">Reference proteome</keyword>
<evidence type="ECO:0000313" key="2">
    <source>
        <dbReference type="EMBL" id="CAG2223804.1"/>
    </source>
</evidence>
<dbReference type="EMBL" id="CAJPWZ010001792">
    <property type="protein sequence ID" value="CAG2223804.1"/>
    <property type="molecule type" value="Genomic_DNA"/>
</dbReference>
<feature type="compositionally biased region" description="Low complexity" evidence="1">
    <location>
        <begin position="311"/>
        <end position="323"/>
    </location>
</feature>
<feature type="region of interest" description="Disordered" evidence="1">
    <location>
        <begin position="168"/>
        <end position="189"/>
    </location>
</feature>
<feature type="compositionally biased region" description="Polar residues" evidence="1">
    <location>
        <begin position="358"/>
        <end position="371"/>
    </location>
</feature>
<evidence type="ECO:0000313" key="3">
    <source>
        <dbReference type="Proteomes" id="UP000683360"/>
    </source>
</evidence>
<name>A0A8S3SW06_MYTED</name>
<evidence type="ECO:0000256" key="1">
    <source>
        <dbReference type="SAM" id="MobiDB-lite"/>
    </source>
</evidence>
<reference evidence="2" key="1">
    <citation type="submission" date="2021-03" db="EMBL/GenBank/DDBJ databases">
        <authorList>
            <person name="Bekaert M."/>
        </authorList>
    </citation>
    <scope>NUCLEOTIDE SEQUENCE</scope>
</reference>
<feature type="region of interest" description="Disordered" evidence="1">
    <location>
        <begin position="358"/>
        <end position="396"/>
    </location>
</feature>
<sequence>MLYVKTGIPVAPVQKDIVSASPINTEKHANTFSTKRKKTNDFSYINAIAEKNGVNMKEFSYKNQNFINSLKTKLNSGNQDKLKFSYTEALKKYIQAHGKSQGTKQITSVANLMKILDVVKADVGNPAVKKAIVAKSTIASIQSPQTVNSFGNKQFGISNNNVASQQSSISNNNAASQQSSVSNNNAASQQSSISYNNAATKQSGISNNNVASKQSGISHDNIAQKQSGISYNGFASKQSGISYNNVASKQSGITYNNVAAKQSGISYNNADSKQFGISYNNVVSKLSGISNNNIASKQTVISAAGTPKPIQQSTIPTKTTTEQQETEAPDSEQTATTMSSIGQQSRCYCMEKCLSSTVSEGQCGKPNSSGIRKSKCCTPKGGGSSIEVGEAEEELE</sequence>
<dbReference type="OrthoDB" id="10336848at2759"/>
<accession>A0A8S3SW06</accession>
<proteinExistence type="predicted"/>
<protein>
    <submittedName>
        <fullName evidence="2">Uncharacterized protein</fullName>
    </submittedName>
</protein>
<feature type="region of interest" description="Disordered" evidence="1">
    <location>
        <begin position="305"/>
        <end position="338"/>
    </location>
</feature>
<comment type="caution">
    <text evidence="2">The sequence shown here is derived from an EMBL/GenBank/DDBJ whole genome shotgun (WGS) entry which is preliminary data.</text>
</comment>
<dbReference type="Proteomes" id="UP000683360">
    <property type="component" value="Unassembled WGS sequence"/>
</dbReference>
<organism evidence="2 3">
    <name type="scientific">Mytilus edulis</name>
    <name type="common">Blue mussel</name>
    <dbReference type="NCBI Taxonomy" id="6550"/>
    <lineage>
        <taxon>Eukaryota</taxon>
        <taxon>Metazoa</taxon>
        <taxon>Spiralia</taxon>
        <taxon>Lophotrochozoa</taxon>
        <taxon>Mollusca</taxon>
        <taxon>Bivalvia</taxon>
        <taxon>Autobranchia</taxon>
        <taxon>Pteriomorphia</taxon>
        <taxon>Mytilida</taxon>
        <taxon>Mytiloidea</taxon>
        <taxon>Mytilidae</taxon>
        <taxon>Mytilinae</taxon>
        <taxon>Mytilus</taxon>
    </lineage>
</organism>
<dbReference type="AlphaFoldDB" id="A0A8S3SW06"/>
<gene>
    <name evidence="2" type="ORF">MEDL_37065</name>
</gene>